<dbReference type="InterPro" id="IPR006143">
    <property type="entry name" value="RND_pump_MFP"/>
</dbReference>
<dbReference type="PANTHER" id="PTHR30158">
    <property type="entry name" value="ACRA/E-RELATED COMPONENT OF DRUG EFFLUX TRANSPORTER"/>
    <property type="match status" value="1"/>
</dbReference>
<proteinExistence type="inferred from homology"/>
<feature type="domain" description="Multidrug resistance protein MdtA-like beta-barrel" evidence="7">
    <location>
        <begin position="212"/>
        <end position="295"/>
    </location>
</feature>
<feature type="domain" description="Multidrug resistance protein MdtA-like C-terminal permuted SH3" evidence="8">
    <location>
        <begin position="303"/>
        <end position="361"/>
    </location>
</feature>
<sequence>MLAAHRRVSVLLLSLICGLCLLLSACHHSESEEEAPSSAGVTVEVAQAAPLVVTTDLNGRLKASRVAEVRARVSGIVLKRLYQEGHQVSAGDTLFQIDPEPLQVEVARARAALDKAEANRSDAGRKAQRYERLINANAISRQDYESIRGLSQQADAEVASAKAELASARLKLGYATVTAPISGRIGPAQVTEGALVGQNEATLMATIQQLDPIYADITQPLEQYTAIRQAGGEGDRIDGTDVMLIQPGDEARAGQLLFSDTSVDQGTGQVTLRSAFANADQSLLPGAFVQVRVPVKRLEKGLTVAQRAVQRDGAGEPVVMIVNDEDRIEKRTLTLGGVHDGRWIVLNGLKEGDRVVTSGLQQVSPGMSVNVESGSASEPSAGSSP</sequence>
<comment type="subcellular location">
    <subcellularLocation>
        <location evidence="1">Cell inner membrane</location>
        <topology evidence="1">Lipid-anchor</topology>
    </subcellularLocation>
</comment>
<comment type="similarity">
    <text evidence="2">Belongs to the membrane fusion protein (MFP) (TC 8.A.1) family.</text>
</comment>
<organism evidence="9 10">
    <name type="scientific">Kushneria pakistanensis</name>
    <dbReference type="NCBI Taxonomy" id="1508770"/>
    <lineage>
        <taxon>Bacteria</taxon>
        <taxon>Pseudomonadati</taxon>
        <taxon>Pseudomonadota</taxon>
        <taxon>Gammaproteobacteria</taxon>
        <taxon>Oceanospirillales</taxon>
        <taxon>Halomonadaceae</taxon>
        <taxon>Kushneria</taxon>
    </lineage>
</organism>
<dbReference type="Proteomes" id="UP000604243">
    <property type="component" value="Unassembled WGS sequence"/>
</dbReference>
<dbReference type="Pfam" id="PF25944">
    <property type="entry name" value="Beta-barrel_RND"/>
    <property type="match status" value="1"/>
</dbReference>
<dbReference type="EMBL" id="BMZM01000004">
    <property type="protein sequence ID" value="GHC33005.1"/>
    <property type="molecule type" value="Genomic_DNA"/>
</dbReference>
<dbReference type="Pfam" id="PF25917">
    <property type="entry name" value="BSH_RND"/>
    <property type="match status" value="1"/>
</dbReference>
<gene>
    <name evidence="9" type="primary">mexC</name>
    <name evidence="9" type="ORF">GCM10010082_29450</name>
</gene>
<feature type="region of interest" description="Disordered" evidence="4">
    <location>
        <begin position="366"/>
        <end position="385"/>
    </location>
</feature>
<evidence type="ECO:0000256" key="3">
    <source>
        <dbReference type="SAM" id="Coils"/>
    </source>
</evidence>
<feature type="domain" description="Multidrug resistance protein MdtA-like barrel-sandwich hybrid" evidence="6">
    <location>
        <begin position="65"/>
        <end position="208"/>
    </location>
</feature>
<comment type="caution">
    <text evidence="9">The sequence shown here is derived from an EMBL/GenBank/DDBJ whole genome shotgun (WGS) entry which is preliminary data.</text>
</comment>
<evidence type="ECO:0000259" key="7">
    <source>
        <dbReference type="Pfam" id="PF25944"/>
    </source>
</evidence>
<name>A0ABQ3FQM0_9GAMM</name>
<feature type="compositionally biased region" description="Low complexity" evidence="4">
    <location>
        <begin position="372"/>
        <end position="385"/>
    </location>
</feature>
<dbReference type="Gene3D" id="2.40.30.170">
    <property type="match status" value="1"/>
</dbReference>
<keyword evidence="3" id="KW-0175">Coiled coil</keyword>
<feature type="coiled-coil region" evidence="3">
    <location>
        <begin position="106"/>
        <end position="171"/>
    </location>
</feature>
<evidence type="ECO:0000313" key="10">
    <source>
        <dbReference type="Proteomes" id="UP000604243"/>
    </source>
</evidence>
<dbReference type="RefSeq" id="WP_189519583.1">
    <property type="nucleotide sequence ID" value="NZ_BMZM01000004.1"/>
</dbReference>
<dbReference type="InterPro" id="IPR058625">
    <property type="entry name" value="MdtA-like_BSH"/>
</dbReference>
<protein>
    <submittedName>
        <fullName evidence="9">Resistance-nodulation-cell division (RND) multidrug efflux membrane fusion protein MexC</fullName>
    </submittedName>
</protein>
<dbReference type="PROSITE" id="PS51257">
    <property type="entry name" value="PROKAR_LIPOPROTEIN"/>
    <property type="match status" value="1"/>
</dbReference>
<dbReference type="NCBIfam" id="TIGR01730">
    <property type="entry name" value="RND_mfp"/>
    <property type="match status" value="1"/>
</dbReference>
<dbReference type="Gene3D" id="2.40.50.100">
    <property type="match status" value="1"/>
</dbReference>
<accession>A0ABQ3FQM0</accession>
<dbReference type="Gene3D" id="2.40.420.20">
    <property type="match status" value="1"/>
</dbReference>
<dbReference type="InterPro" id="IPR058624">
    <property type="entry name" value="MdtA-like_HH"/>
</dbReference>
<feature type="domain" description="Multidrug resistance protein MdtA-like alpha-helical hairpin" evidence="5">
    <location>
        <begin position="107"/>
        <end position="175"/>
    </location>
</feature>
<evidence type="ECO:0000256" key="4">
    <source>
        <dbReference type="SAM" id="MobiDB-lite"/>
    </source>
</evidence>
<dbReference type="Pfam" id="PF25967">
    <property type="entry name" value="RND-MFP_C"/>
    <property type="match status" value="1"/>
</dbReference>
<dbReference type="InterPro" id="IPR058627">
    <property type="entry name" value="MdtA-like_C"/>
</dbReference>
<dbReference type="Gene3D" id="1.10.287.470">
    <property type="entry name" value="Helix hairpin bin"/>
    <property type="match status" value="1"/>
</dbReference>
<evidence type="ECO:0000259" key="6">
    <source>
        <dbReference type="Pfam" id="PF25917"/>
    </source>
</evidence>
<evidence type="ECO:0000259" key="5">
    <source>
        <dbReference type="Pfam" id="PF25876"/>
    </source>
</evidence>
<dbReference type="SUPFAM" id="SSF111369">
    <property type="entry name" value="HlyD-like secretion proteins"/>
    <property type="match status" value="1"/>
</dbReference>
<evidence type="ECO:0000256" key="2">
    <source>
        <dbReference type="ARBA" id="ARBA00009477"/>
    </source>
</evidence>
<reference evidence="10" key="1">
    <citation type="journal article" date="2019" name="Int. J. Syst. Evol. Microbiol.">
        <title>The Global Catalogue of Microorganisms (GCM) 10K type strain sequencing project: providing services to taxonomists for standard genome sequencing and annotation.</title>
        <authorList>
            <consortium name="The Broad Institute Genomics Platform"/>
            <consortium name="The Broad Institute Genome Sequencing Center for Infectious Disease"/>
            <person name="Wu L."/>
            <person name="Ma J."/>
        </authorList>
    </citation>
    <scope>NUCLEOTIDE SEQUENCE [LARGE SCALE GENOMIC DNA]</scope>
    <source>
        <strain evidence="10">KCTC 42082</strain>
    </source>
</reference>
<evidence type="ECO:0000313" key="9">
    <source>
        <dbReference type="EMBL" id="GHC33005.1"/>
    </source>
</evidence>
<evidence type="ECO:0000256" key="1">
    <source>
        <dbReference type="ARBA" id="ARBA00004519"/>
    </source>
</evidence>
<dbReference type="Pfam" id="PF25876">
    <property type="entry name" value="HH_MFP_RND"/>
    <property type="match status" value="1"/>
</dbReference>
<keyword evidence="10" id="KW-1185">Reference proteome</keyword>
<evidence type="ECO:0000259" key="8">
    <source>
        <dbReference type="Pfam" id="PF25967"/>
    </source>
</evidence>
<dbReference type="InterPro" id="IPR058626">
    <property type="entry name" value="MdtA-like_b-barrel"/>
</dbReference>